<gene>
    <name evidence="3" type="ORF">DW322_08595</name>
</gene>
<sequence>MAGRGSRRPSGAGAPRGDRRGRRPADPAAARRSRTTRSGPGGGRSDGAPTSESGSVLPGRAGPRRVGAARNGKARPPTENTVFGLSTGKALTLAVVVLALALTLAMPLRTYLTQRSDMQRVEAERVQLEHDLAELRELRERYDDPAYIEAEARKRLRFVRPGDTAYQVQLPGDYQEPERRADEEAELTGPWYSVLWQSIESTPEPDEPPPPPAPAPDAAPPETRGVPAG</sequence>
<dbReference type="Proteomes" id="UP000471120">
    <property type="component" value="Unassembled WGS sequence"/>
</dbReference>
<keyword evidence="2" id="KW-1133">Transmembrane helix</keyword>
<evidence type="ECO:0000313" key="3">
    <source>
        <dbReference type="EMBL" id="TXG90268.1"/>
    </source>
</evidence>
<reference evidence="3 4" key="1">
    <citation type="submission" date="2018-07" db="EMBL/GenBank/DDBJ databases">
        <title>Genome sequence of Rhodococcus rhodnii ATCC 35071 from Rhodnius prolixus.</title>
        <authorList>
            <person name="Patel V."/>
            <person name="Vogel K.J."/>
        </authorList>
    </citation>
    <scope>NUCLEOTIDE SEQUENCE [LARGE SCALE GENOMIC DNA]</scope>
    <source>
        <strain evidence="3 4">ATCC 35071</strain>
    </source>
</reference>
<accession>A0A6P2CH25</accession>
<evidence type="ECO:0000256" key="2">
    <source>
        <dbReference type="SAM" id="Phobius"/>
    </source>
</evidence>
<dbReference type="EMBL" id="QRCM01000001">
    <property type="protein sequence ID" value="TXG90268.1"/>
    <property type="molecule type" value="Genomic_DNA"/>
</dbReference>
<feature type="compositionally biased region" description="Low complexity" evidence="1">
    <location>
        <begin position="1"/>
        <end position="15"/>
    </location>
</feature>
<organism evidence="3 4">
    <name type="scientific">Rhodococcus rhodnii</name>
    <dbReference type="NCBI Taxonomy" id="38312"/>
    <lineage>
        <taxon>Bacteria</taxon>
        <taxon>Bacillati</taxon>
        <taxon>Actinomycetota</taxon>
        <taxon>Actinomycetes</taxon>
        <taxon>Mycobacteriales</taxon>
        <taxon>Nocardiaceae</taxon>
        <taxon>Rhodococcus</taxon>
    </lineage>
</organism>
<feature type="region of interest" description="Disordered" evidence="1">
    <location>
        <begin position="1"/>
        <end position="82"/>
    </location>
</feature>
<feature type="transmembrane region" description="Helical" evidence="2">
    <location>
        <begin position="90"/>
        <end position="112"/>
    </location>
</feature>
<feature type="region of interest" description="Disordered" evidence="1">
    <location>
        <begin position="197"/>
        <end position="229"/>
    </location>
</feature>
<dbReference type="Pfam" id="PF04977">
    <property type="entry name" value="DivIC"/>
    <property type="match status" value="1"/>
</dbReference>
<evidence type="ECO:0000256" key="1">
    <source>
        <dbReference type="SAM" id="MobiDB-lite"/>
    </source>
</evidence>
<evidence type="ECO:0000313" key="4">
    <source>
        <dbReference type="Proteomes" id="UP000471120"/>
    </source>
</evidence>
<feature type="compositionally biased region" description="Pro residues" evidence="1">
    <location>
        <begin position="208"/>
        <end position="219"/>
    </location>
</feature>
<dbReference type="InterPro" id="IPR007060">
    <property type="entry name" value="FtsL/DivIC"/>
</dbReference>
<keyword evidence="2" id="KW-0812">Transmembrane</keyword>
<feature type="compositionally biased region" description="Low complexity" evidence="1">
    <location>
        <begin position="59"/>
        <end position="71"/>
    </location>
</feature>
<dbReference type="AlphaFoldDB" id="A0A6P2CH25"/>
<name>A0A6P2CH25_9NOCA</name>
<comment type="caution">
    <text evidence="3">The sequence shown here is derived from an EMBL/GenBank/DDBJ whole genome shotgun (WGS) entry which is preliminary data.</text>
</comment>
<protein>
    <submittedName>
        <fullName evidence="3">Septum formation initiator family protein</fullName>
    </submittedName>
</protein>
<keyword evidence="2" id="KW-0472">Membrane</keyword>
<dbReference type="RefSeq" id="WP_072713646.1">
    <property type="nucleotide sequence ID" value="NZ_QRCM01000001.1"/>
</dbReference>
<proteinExistence type="predicted"/>